<gene>
    <name evidence="2" type="ORF">M569_00739</name>
</gene>
<keyword evidence="3" id="KW-1185">Reference proteome</keyword>
<comment type="caution">
    <text evidence="2">The sequence shown here is derived from an EMBL/GenBank/DDBJ whole genome shotgun (WGS) entry which is preliminary data.</text>
</comment>
<proteinExistence type="predicted"/>
<name>S8EMU3_9LAMI</name>
<feature type="compositionally biased region" description="Low complexity" evidence="1">
    <location>
        <begin position="79"/>
        <end position="97"/>
    </location>
</feature>
<dbReference type="AlphaFoldDB" id="S8EMU3"/>
<evidence type="ECO:0000313" key="3">
    <source>
        <dbReference type="Proteomes" id="UP000015453"/>
    </source>
</evidence>
<protein>
    <submittedName>
        <fullName evidence="2">Uncharacterized protein</fullName>
    </submittedName>
</protein>
<feature type="region of interest" description="Disordered" evidence="1">
    <location>
        <begin position="79"/>
        <end position="102"/>
    </location>
</feature>
<sequence>MIALQSPLVEYQLLNTNLKAADCFHGFGCGEALLDLNDHPEKEMPVSDYGDGSGYWNQSISDSDLLNVLPSVLSSGVSEQSRSATKSSSSESQSIGSPERRSESVDEALTFVDFYLSSGISGSHEIYEQCMNTPHRLKSPPSLRSKGSQRLAKRFSSGNAMRSFEFEWSDDTKSLDRVATSEKMGSYHLTYCRRKRLKSRNDAKAAENGVSRRLRVYGRRSKMTT</sequence>
<accession>S8EMU3</accession>
<reference evidence="2 3" key="1">
    <citation type="journal article" date="2013" name="BMC Genomics">
        <title>The miniature genome of a carnivorous plant Genlisea aurea contains a low number of genes and short non-coding sequences.</title>
        <authorList>
            <person name="Leushkin E.V."/>
            <person name="Sutormin R.A."/>
            <person name="Nabieva E.R."/>
            <person name="Penin A.A."/>
            <person name="Kondrashov A.S."/>
            <person name="Logacheva M.D."/>
        </authorList>
    </citation>
    <scope>NUCLEOTIDE SEQUENCE [LARGE SCALE GENOMIC DNA]</scope>
</reference>
<dbReference type="Proteomes" id="UP000015453">
    <property type="component" value="Unassembled WGS sequence"/>
</dbReference>
<evidence type="ECO:0000256" key="1">
    <source>
        <dbReference type="SAM" id="MobiDB-lite"/>
    </source>
</evidence>
<evidence type="ECO:0000313" key="2">
    <source>
        <dbReference type="EMBL" id="EPS74017.1"/>
    </source>
</evidence>
<organism evidence="2 3">
    <name type="scientific">Genlisea aurea</name>
    <dbReference type="NCBI Taxonomy" id="192259"/>
    <lineage>
        <taxon>Eukaryota</taxon>
        <taxon>Viridiplantae</taxon>
        <taxon>Streptophyta</taxon>
        <taxon>Embryophyta</taxon>
        <taxon>Tracheophyta</taxon>
        <taxon>Spermatophyta</taxon>
        <taxon>Magnoliopsida</taxon>
        <taxon>eudicotyledons</taxon>
        <taxon>Gunneridae</taxon>
        <taxon>Pentapetalae</taxon>
        <taxon>asterids</taxon>
        <taxon>lamiids</taxon>
        <taxon>Lamiales</taxon>
        <taxon>Lentibulariaceae</taxon>
        <taxon>Genlisea</taxon>
    </lineage>
</organism>
<dbReference type="EMBL" id="AUSU01000213">
    <property type="protein sequence ID" value="EPS74017.1"/>
    <property type="molecule type" value="Genomic_DNA"/>
</dbReference>